<evidence type="ECO:0000256" key="2">
    <source>
        <dbReference type="ARBA" id="ARBA00009558"/>
    </source>
</evidence>
<proteinExistence type="inferred from homology"/>
<evidence type="ECO:0000256" key="5">
    <source>
        <dbReference type="ARBA" id="ARBA00022676"/>
    </source>
</evidence>
<sequence length="289" mass="33035">MTLRCLLVLALAILSEQSLRSTFEWAEPPVLDKARDAFDDQYRGCTQEMEIHAKKLLSKEKAANAEFSQVWKKAEAEWSRQHSKLSLPAGFRAEYGIAVLAYTADSGLYRDFNTAVAQDGRDHRSYLRCFQYKAMHYYLTRALQVLRQDCTSTYQTEVYRGVSCLHLHPQGKTVRFGRFTSTSLDEEEAMKFGTDTFFTIRTCYGVPISCLSFMPQEQEVLIPPYECFRVVNYARSGGSNEIVLHSQNSTFSRYNCEYVKVPAHSPLLALQSFSNTTDSSSEMNNWDFG</sequence>
<dbReference type="PANTHER" id="PTHR10339">
    <property type="entry name" value="ADP-RIBOSYLTRANSFERASE"/>
    <property type="match status" value="1"/>
</dbReference>
<dbReference type="Proteomes" id="UP001652627">
    <property type="component" value="Chromosome 1"/>
</dbReference>
<evidence type="ECO:0000256" key="9">
    <source>
        <dbReference type="ARBA" id="ARBA00023026"/>
    </source>
</evidence>
<reference evidence="13" key="2">
    <citation type="submission" date="2025-08" db="UniProtKB">
        <authorList>
            <consortium name="RefSeq"/>
        </authorList>
    </citation>
    <scope>IDENTIFICATION</scope>
    <source>
        <tissue evidence="13">Blood</tissue>
    </source>
</reference>
<dbReference type="PROSITE" id="PS01291">
    <property type="entry name" value="ART"/>
    <property type="match status" value="1"/>
</dbReference>
<keyword evidence="4" id="KW-0800">Toxin</keyword>
<dbReference type="Gene3D" id="3.90.176.10">
    <property type="entry name" value="Toxin ADP-ribosyltransferase, Chain A, domain 1"/>
    <property type="match status" value="1"/>
</dbReference>
<keyword evidence="12" id="KW-1185">Reference proteome</keyword>
<evidence type="ECO:0000256" key="11">
    <source>
        <dbReference type="RuleBase" id="RU361228"/>
    </source>
</evidence>
<evidence type="ECO:0000256" key="8">
    <source>
        <dbReference type="ARBA" id="ARBA00022857"/>
    </source>
</evidence>
<keyword evidence="11" id="KW-0520">NAD</keyword>
<keyword evidence="11" id="KW-0732">Signal</keyword>
<evidence type="ECO:0000256" key="4">
    <source>
        <dbReference type="ARBA" id="ARBA00022656"/>
    </source>
</evidence>
<feature type="signal peptide" evidence="11">
    <location>
        <begin position="1"/>
        <end position="20"/>
    </location>
</feature>
<dbReference type="PANTHER" id="PTHR10339:SF25">
    <property type="entry name" value="SECRETED EXOENZYME S"/>
    <property type="match status" value="1"/>
</dbReference>
<evidence type="ECO:0000256" key="10">
    <source>
        <dbReference type="ARBA" id="ARBA00047597"/>
    </source>
</evidence>
<dbReference type="RefSeq" id="XP_067145613.1">
    <property type="nucleotide sequence ID" value="XM_067289512.1"/>
</dbReference>
<reference evidence="12" key="1">
    <citation type="submission" date="2025-05" db="UniProtKB">
        <authorList>
            <consortium name="RefSeq"/>
        </authorList>
    </citation>
    <scope>NUCLEOTIDE SEQUENCE [LARGE SCALE GENOMIC DNA]</scope>
</reference>
<dbReference type="PROSITE" id="PS51996">
    <property type="entry name" value="TR_MART"/>
    <property type="match status" value="1"/>
</dbReference>
<keyword evidence="9" id="KW-0843">Virulence</keyword>
<keyword evidence="8 11" id="KW-0521">NADP</keyword>
<keyword evidence="5 11" id="KW-0328">Glycosyltransferase</keyword>
<dbReference type="EC" id="2.4.2.31" evidence="11"/>
<dbReference type="PRINTS" id="PR00970">
    <property type="entry name" value="RIBTRNSFRASE"/>
</dbReference>
<evidence type="ECO:0000256" key="7">
    <source>
        <dbReference type="ARBA" id="ARBA00022695"/>
    </source>
</evidence>
<keyword evidence="7" id="KW-0548">Nucleotidyltransferase</keyword>
<comment type="similarity">
    <text evidence="2 11">Belongs to the Arg-specific ADP-ribosyltransferase family.</text>
</comment>
<comment type="catalytic activity">
    <reaction evidence="10 11">
        <text>L-arginyl-[protein] + NAD(+) = N(omega)-(ADP-D-ribosyl)-L-arginyl-[protein] + nicotinamide + H(+)</text>
        <dbReference type="Rhea" id="RHEA:19149"/>
        <dbReference type="Rhea" id="RHEA-COMP:10532"/>
        <dbReference type="Rhea" id="RHEA-COMP:15087"/>
        <dbReference type="ChEBI" id="CHEBI:15378"/>
        <dbReference type="ChEBI" id="CHEBI:17154"/>
        <dbReference type="ChEBI" id="CHEBI:29965"/>
        <dbReference type="ChEBI" id="CHEBI:57540"/>
        <dbReference type="ChEBI" id="CHEBI:142554"/>
        <dbReference type="EC" id="2.4.2.31"/>
    </reaction>
</comment>
<dbReference type="GeneID" id="136991034"/>
<evidence type="ECO:0000256" key="3">
    <source>
        <dbReference type="ARBA" id="ARBA00022525"/>
    </source>
</evidence>
<evidence type="ECO:0000256" key="1">
    <source>
        <dbReference type="ARBA" id="ARBA00004613"/>
    </source>
</evidence>
<dbReference type="InterPro" id="IPR000768">
    <property type="entry name" value="ART"/>
</dbReference>
<keyword evidence="3" id="KW-0964">Secreted</keyword>
<dbReference type="InterPro" id="IPR050999">
    <property type="entry name" value="ADP-ribosyltransferase_ARG"/>
</dbReference>
<keyword evidence="6 11" id="KW-0808">Transferase</keyword>
<dbReference type="Pfam" id="PF01129">
    <property type="entry name" value="ART"/>
    <property type="match status" value="1"/>
</dbReference>
<evidence type="ECO:0000313" key="12">
    <source>
        <dbReference type="Proteomes" id="UP001652627"/>
    </source>
</evidence>
<evidence type="ECO:0000313" key="13">
    <source>
        <dbReference type="RefSeq" id="XP_067145613.1"/>
    </source>
</evidence>
<name>A0ABM4DYQ8_9AVES</name>
<protein>
    <recommendedName>
        <fullName evidence="11">NAD(P)(+)--arginine ADP-ribosyltransferase</fullName>
        <ecNumber evidence="11">2.4.2.31</ecNumber>
    </recommendedName>
    <alternativeName>
        <fullName evidence="11">Mono(ADP-ribosyl)transferase</fullName>
    </alternativeName>
</protein>
<comment type="subcellular location">
    <subcellularLocation>
        <location evidence="1">Secreted</location>
    </subcellularLocation>
</comment>
<evidence type="ECO:0000256" key="6">
    <source>
        <dbReference type="ARBA" id="ARBA00022679"/>
    </source>
</evidence>
<gene>
    <name evidence="13" type="primary">LOC136991034</name>
</gene>
<organism evidence="12 13">
    <name type="scientific">Apteryx mantelli</name>
    <name type="common">North Island brown kiwi</name>
    <dbReference type="NCBI Taxonomy" id="2696672"/>
    <lineage>
        <taxon>Eukaryota</taxon>
        <taxon>Metazoa</taxon>
        <taxon>Chordata</taxon>
        <taxon>Craniata</taxon>
        <taxon>Vertebrata</taxon>
        <taxon>Euteleostomi</taxon>
        <taxon>Archelosauria</taxon>
        <taxon>Archosauria</taxon>
        <taxon>Dinosauria</taxon>
        <taxon>Saurischia</taxon>
        <taxon>Theropoda</taxon>
        <taxon>Coelurosauria</taxon>
        <taxon>Aves</taxon>
        <taxon>Palaeognathae</taxon>
        <taxon>Apterygiformes</taxon>
        <taxon>Apterygidae</taxon>
        <taxon>Apteryx</taxon>
    </lineage>
</organism>
<dbReference type="SUPFAM" id="SSF56399">
    <property type="entry name" value="ADP-ribosylation"/>
    <property type="match status" value="1"/>
</dbReference>
<feature type="chain" id="PRO_5045004554" description="NAD(P)(+)--arginine ADP-ribosyltransferase" evidence="11">
    <location>
        <begin position="21"/>
        <end position="289"/>
    </location>
</feature>
<accession>A0ABM4DYQ8</accession>